<feature type="region of interest" description="Disordered" evidence="8">
    <location>
        <begin position="183"/>
        <end position="229"/>
    </location>
</feature>
<dbReference type="PANTHER" id="PTHR31148">
    <property type="entry name" value="U1 SMALL NUCLEAR RIBONUCLEOPROTEIN C"/>
    <property type="match status" value="1"/>
</dbReference>
<organism evidence="10 11">
    <name type="scientific">Maudiozyma humilis</name>
    <name type="common">Sour dough yeast</name>
    <name type="synonym">Kazachstania humilis</name>
    <dbReference type="NCBI Taxonomy" id="51915"/>
    <lineage>
        <taxon>Eukaryota</taxon>
        <taxon>Fungi</taxon>
        <taxon>Dikarya</taxon>
        <taxon>Ascomycota</taxon>
        <taxon>Saccharomycotina</taxon>
        <taxon>Saccharomycetes</taxon>
        <taxon>Saccharomycetales</taxon>
        <taxon>Saccharomycetaceae</taxon>
        <taxon>Maudiozyma</taxon>
    </lineage>
</organism>
<comment type="caution">
    <text evidence="10">The sequence shown here is derived from an EMBL/GenBank/DDBJ whole genome shotgun (WGS) entry which is preliminary data.</text>
</comment>
<evidence type="ECO:0000256" key="5">
    <source>
        <dbReference type="ARBA" id="ARBA00022884"/>
    </source>
</evidence>
<dbReference type="EMBL" id="BTGD01000005">
    <property type="protein sequence ID" value="GMM55282.1"/>
    <property type="molecule type" value="Genomic_DNA"/>
</dbReference>
<dbReference type="InterPro" id="IPR000690">
    <property type="entry name" value="Matrin/U1-C_Znf_C2H2"/>
</dbReference>
<keyword evidence="6" id="KW-0539">Nucleus</keyword>
<evidence type="ECO:0000313" key="11">
    <source>
        <dbReference type="Proteomes" id="UP001377567"/>
    </source>
</evidence>
<gene>
    <name evidence="10" type="ORF">DAKH74_018980</name>
</gene>
<comment type="subcellular location">
    <subcellularLocation>
        <location evidence="1">Nucleus</location>
    </subcellularLocation>
</comment>
<proteinExistence type="predicted"/>
<dbReference type="GO" id="GO:0000395">
    <property type="term" value="P:mRNA 5'-splice site recognition"/>
    <property type="evidence" value="ECO:0007669"/>
    <property type="project" value="InterPro"/>
</dbReference>
<dbReference type="InterPro" id="IPR003604">
    <property type="entry name" value="Matrin/U1-like-C_Znf_C2H2"/>
</dbReference>
<evidence type="ECO:0000313" key="10">
    <source>
        <dbReference type="EMBL" id="GMM55282.1"/>
    </source>
</evidence>
<dbReference type="InterPro" id="IPR013085">
    <property type="entry name" value="U1-CZ_Znf_C2H2"/>
</dbReference>
<evidence type="ECO:0000256" key="4">
    <source>
        <dbReference type="ARBA" id="ARBA00022833"/>
    </source>
</evidence>
<name>A0AAV5RX25_MAUHU</name>
<keyword evidence="11" id="KW-1185">Reference proteome</keyword>
<dbReference type="GO" id="GO:0005685">
    <property type="term" value="C:U1 snRNP"/>
    <property type="evidence" value="ECO:0007669"/>
    <property type="project" value="InterPro"/>
</dbReference>
<protein>
    <submittedName>
        <fullName evidence="10">Yhc1 protein</fullName>
    </submittedName>
</protein>
<evidence type="ECO:0000259" key="9">
    <source>
        <dbReference type="PROSITE" id="PS50171"/>
    </source>
</evidence>
<dbReference type="Proteomes" id="UP001377567">
    <property type="component" value="Unassembled WGS sequence"/>
</dbReference>
<dbReference type="PANTHER" id="PTHR31148:SF1">
    <property type="entry name" value="U1 SMALL NUCLEAR RIBONUCLEOPROTEIN C"/>
    <property type="match status" value="1"/>
</dbReference>
<keyword evidence="2" id="KW-0479">Metal-binding</keyword>
<keyword evidence="3" id="KW-0863">Zinc-finger</keyword>
<dbReference type="Pfam" id="PF06220">
    <property type="entry name" value="zf-U1"/>
    <property type="match status" value="1"/>
</dbReference>
<dbReference type="PROSITE" id="PS50171">
    <property type="entry name" value="ZF_MATRIN"/>
    <property type="match status" value="1"/>
</dbReference>
<keyword evidence="4" id="KW-0862">Zinc</keyword>
<evidence type="ECO:0000256" key="1">
    <source>
        <dbReference type="ARBA" id="ARBA00004123"/>
    </source>
</evidence>
<dbReference type="SMART" id="SM00451">
    <property type="entry name" value="ZnF_U1"/>
    <property type="match status" value="1"/>
</dbReference>
<evidence type="ECO:0000256" key="3">
    <source>
        <dbReference type="ARBA" id="ARBA00022771"/>
    </source>
</evidence>
<accession>A0AAV5RX25</accession>
<evidence type="ECO:0000256" key="6">
    <source>
        <dbReference type="ARBA" id="ARBA00023242"/>
    </source>
</evidence>
<sequence length="229" mass="26003">MPRYYCEYCHSYLTHDTLSVRKSHLRGKNHLRITQDYYRNKAVAEARAATHRHRHRQKTHRKLTAHTAETQRKVATHTRKEKKALRHRAAAASRELLRRDVRAELQATQRGSPGYARVWDEARRFDVGAYLRSAAAPRRANARAGGDSRENGTRHSGTVPTALGPPPVLAEWAQTVPRTRQFAEVPRVDSGLGRGAAATAATRDKRHREQDSRTHTQGHSAGAKRQRTY</sequence>
<dbReference type="InterPro" id="IPR036236">
    <property type="entry name" value="Znf_C2H2_sf"/>
</dbReference>
<keyword evidence="5" id="KW-0694">RNA-binding</keyword>
<dbReference type="Gene3D" id="3.30.160.60">
    <property type="entry name" value="Classic Zinc Finger"/>
    <property type="match status" value="1"/>
</dbReference>
<evidence type="ECO:0000256" key="7">
    <source>
        <dbReference type="ARBA" id="ARBA00023274"/>
    </source>
</evidence>
<evidence type="ECO:0000256" key="8">
    <source>
        <dbReference type="SAM" id="MobiDB-lite"/>
    </source>
</evidence>
<evidence type="ECO:0000256" key="2">
    <source>
        <dbReference type="ARBA" id="ARBA00022723"/>
    </source>
</evidence>
<dbReference type="SUPFAM" id="SSF57667">
    <property type="entry name" value="beta-beta-alpha zinc fingers"/>
    <property type="match status" value="1"/>
</dbReference>
<feature type="compositionally biased region" description="Low complexity" evidence="8">
    <location>
        <begin position="135"/>
        <end position="144"/>
    </location>
</feature>
<dbReference type="AlphaFoldDB" id="A0AAV5RX25"/>
<dbReference type="GO" id="GO:0030627">
    <property type="term" value="F:pre-mRNA 5'-splice site binding"/>
    <property type="evidence" value="ECO:0007669"/>
    <property type="project" value="InterPro"/>
</dbReference>
<feature type="domain" description="Matrin-type" evidence="9">
    <location>
        <begin position="4"/>
        <end position="36"/>
    </location>
</feature>
<dbReference type="GO" id="GO:0008270">
    <property type="term" value="F:zinc ion binding"/>
    <property type="evidence" value="ECO:0007669"/>
    <property type="project" value="UniProtKB-KW"/>
</dbReference>
<reference evidence="10 11" key="1">
    <citation type="journal article" date="2023" name="Elife">
        <title>Identification of key yeast species and microbe-microbe interactions impacting larval growth of Drosophila in the wild.</title>
        <authorList>
            <person name="Mure A."/>
            <person name="Sugiura Y."/>
            <person name="Maeda R."/>
            <person name="Honda K."/>
            <person name="Sakurai N."/>
            <person name="Takahashi Y."/>
            <person name="Watada M."/>
            <person name="Katoh T."/>
            <person name="Gotoh A."/>
            <person name="Gotoh Y."/>
            <person name="Taniguchi I."/>
            <person name="Nakamura K."/>
            <person name="Hayashi T."/>
            <person name="Katayama T."/>
            <person name="Uemura T."/>
            <person name="Hattori Y."/>
        </authorList>
    </citation>
    <scope>NUCLEOTIDE SEQUENCE [LARGE SCALE GENOMIC DNA]</scope>
    <source>
        <strain evidence="10 11">KH-74</strain>
    </source>
</reference>
<feature type="region of interest" description="Disordered" evidence="8">
    <location>
        <begin position="135"/>
        <end position="167"/>
    </location>
</feature>
<keyword evidence="7" id="KW-0687">Ribonucleoprotein</keyword>
<dbReference type="InterPro" id="IPR017340">
    <property type="entry name" value="U1_snRNP-C"/>
</dbReference>